<evidence type="ECO:0000256" key="9">
    <source>
        <dbReference type="SAM" id="MobiDB-lite"/>
    </source>
</evidence>
<dbReference type="Pfam" id="PF02518">
    <property type="entry name" value="HATPase_c"/>
    <property type="match status" value="1"/>
</dbReference>
<dbReference type="CDD" id="cd16917">
    <property type="entry name" value="HATPase_UhpB-NarQ-NarX-like"/>
    <property type="match status" value="1"/>
</dbReference>
<feature type="region of interest" description="Disordered" evidence="9">
    <location>
        <begin position="311"/>
        <end position="396"/>
    </location>
</feature>
<feature type="transmembrane region" description="Helical" evidence="10">
    <location>
        <begin position="83"/>
        <end position="104"/>
    </location>
</feature>
<evidence type="ECO:0000259" key="11">
    <source>
        <dbReference type="Pfam" id="PF02518"/>
    </source>
</evidence>
<name>A0ABS4Y6J4_9ACTN</name>
<keyword evidence="6 13" id="KW-0418">Kinase</keyword>
<evidence type="ECO:0000313" key="14">
    <source>
        <dbReference type="Proteomes" id="UP001519291"/>
    </source>
</evidence>
<protein>
    <recommendedName>
        <fullName evidence="2">histidine kinase</fullName>
        <ecNumber evidence="2">2.7.13.3</ecNumber>
    </recommendedName>
</protein>
<dbReference type="SUPFAM" id="SSF55874">
    <property type="entry name" value="ATPase domain of HSP90 chaperone/DNA topoisomerase II/histidine kinase"/>
    <property type="match status" value="1"/>
</dbReference>
<evidence type="ECO:0000256" key="10">
    <source>
        <dbReference type="SAM" id="Phobius"/>
    </source>
</evidence>
<feature type="domain" description="Signal transduction histidine kinase subgroup 3 dimerisation and phosphoacceptor" evidence="12">
    <location>
        <begin position="203"/>
        <end position="267"/>
    </location>
</feature>
<keyword evidence="14" id="KW-1185">Reference proteome</keyword>
<dbReference type="EC" id="2.7.13.3" evidence="2"/>
<keyword evidence="10" id="KW-0812">Transmembrane</keyword>
<dbReference type="EMBL" id="JAGIOH010000001">
    <property type="protein sequence ID" value="MBP2404346.1"/>
    <property type="molecule type" value="Genomic_DNA"/>
</dbReference>
<evidence type="ECO:0000313" key="13">
    <source>
        <dbReference type="EMBL" id="MBP2404346.1"/>
    </source>
</evidence>
<feature type="region of interest" description="Disordered" evidence="9">
    <location>
        <begin position="439"/>
        <end position="466"/>
    </location>
</feature>
<dbReference type="Proteomes" id="UP001519291">
    <property type="component" value="Unassembled WGS sequence"/>
</dbReference>
<evidence type="ECO:0000256" key="4">
    <source>
        <dbReference type="ARBA" id="ARBA00022679"/>
    </source>
</evidence>
<evidence type="ECO:0000256" key="1">
    <source>
        <dbReference type="ARBA" id="ARBA00000085"/>
    </source>
</evidence>
<dbReference type="InterPro" id="IPR036890">
    <property type="entry name" value="HATPase_C_sf"/>
</dbReference>
<evidence type="ECO:0000256" key="2">
    <source>
        <dbReference type="ARBA" id="ARBA00012438"/>
    </source>
</evidence>
<dbReference type="InterPro" id="IPR050482">
    <property type="entry name" value="Sensor_HK_TwoCompSys"/>
</dbReference>
<feature type="transmembrane region" description="Helical" evidence="10">
    <location>
        <begin position="34"/>
        <end position="53"/>
    </location>
</feature>
<feature type="transmembrane region" description="Helical" evidence="10">
    <location>
        <begin position="147"/>
        <end position="166"/>
    </location>
</feature>
<keyword evidence="3" id="KW-0597">Phosphoprotein</keyword>
<gene>
    <name evidence="13" type="ORF">JO379_003815</name>
</gene>
<keyword evidence="4" id="KW-0808">Transferase</keyword>
<organism evidence="13 14">
    <name type="scientific">Streptomyces syringium</name>
    <dbReference type="NCBI Taxonomy" id="76729"/>
    <lineage>
        <taxon>Bacteria</taxon>
        <taxon>Bacillati</taxon>
        <taxon>Actinomycetota</taxon>
        <taxon>Actinomycetes</taxon>
        <taxon>Kitasatosporales</taxon>
        <taxon>Streptomycetaceae</taxon>
        <taxon>Streptomyces</taxon>
    </lineage>
</organism>
<dbReference type="Gene3D" id="1.20.5.1930">
    <property type="match status" value="1"/>
</dbReference>
<keyword evidence="10" id="KW-0472">Membrane</keyword>
<evidence type="ECO:0000256" key="8">
    <source>
        <dbReference type="ARBA" id="ARBA00023012"/>
    </source>
</evidence>
<feature type="domain" description="Histidine kinase/HSP90-like ATPase" evidence="11">
    <location>
        <begin position="400"/>
        <end position="521"/>
    </location>
</feature>
<dbReference type="Pfam" id="PF07730">
    <property type="entry name" value="HisKA_3"/>
    <property type="match status" value="1"/>
</dbReference>
<accession>A0ABS4Y6J4</accession>
<keyword evidence="8" id="KW-0902">Two-component regulatory system</keyword>
<evidence type="ECO:0000256" key="3">
    <source>
        <dbReference type="ARBA" id="ARBA00022553"/>
    </source>
</evidence>
<dbReference type="PANTHER" id="PTHR24421">
    <property type="entry name" value="NITRATE/NITRITE SENSOR PROTEIN NARX-RELATED"/>
    <property type="match status" value="1"/>
</dbReference>
<feature type="transmembrane region" description="Helical" evidence="10">
    <location>
        <begin position="552"/>
        <end position="576"/>
    </location>
</feature>
<keyword evidence="10" id="KW-1133">Transmembrane helix</keyword>
<dbReference type="GO" id="GO:0016301">
    <property type="term" value="F:kinase activity"/>
    <property type="evidence" value="ECO:0007669"/>
    <property type="project" value="UniProtKB-KW"/>
</dbReference>
<keyword evidence="5" id="KW-0547">Nucleotide-binding</keyword>
<evidence type="ECO:0000256" key="7">
    <source>
        <dbReference type="ARBA" id="ARBA00022840"/>
    </source>
</evidence>
<dbReference type="InterPro" id="IPR003594">
    <property type="entry name" value="HATPase_dom"/>
</dbReference>
<evidence type="ECO:0000259" key="12">
    <source>
        <dbReference type="Pfam" id="PF07730"/>
    </source>
</evidence>
<dbReference type="Gene3D" id="3.30.565.10">
    <property type="entry name" value="Histidine kinase-like ATPase, C-terminal domain"/>
    <property type="match status" value="1"/>
</dbReference>
<comment type="caution">
    <text evidence="13">The sequence shown here is derived from an EMBL/GenBank/DDBJ whole genome shotgun (WGS) entry which is preliminary data.</text>
</comment>
<reference evidence="13 14" key="1">
    <citation type="submission" date="2021-03" db="EMBL/GenBank/DDBJ databases">
        <title>Sequencing the genomes of 1000 actinobacteria strains.</title>
        <authorList>
            <person name="Klenk H.-P."/>
        </authorList>
    </citation>
    <scope>NUCLEOTIDE SEQUENCE [LARGE SCALE GENOMIC DNA]</scope>
    <source>
        <strain evidence="13 14">DSM 41480</strain>
    </source>
</reference>
<proteinExistence type="predicted"/>
<evidence type="ECO:0000256" key="6">
    <source>
        <dbReference type="ARBA" id="ARBA00022777"/>
    </source>
</evidence>
<keyword evidence="7" id="KW-0067">ATP-binding</keyword>
<sequence length="696" mass="71271">MRGATTPLTGRFPMAGGRLSASARAVPAGRALRGALLWAVLAVPALGTAWLGLTEPQPWWRHAGASVVLAVAAAVSRKRPVPALLLAAGLGLAASPSLFTLSYGPALSVLGYLLGRRSAAPRPARSAFAGIAAVGTALVLLRGTDPVIEWLVLIGTLLFGGVFPWLTGRYRRQYRELVAAGWSRAAQLEREQEIVADRARLRERARIARDMHDSLGHELSLIALRAGALQVAPGLDPAHRTAAADLREAAAAATDRLHDIIGVLRDPEPGPGPGPRPPTAPLVPADETIPALVERAATSGLRVTLRAVSGDGGVSVAGAGPDKPVRHGGPTEAGPAVTGRPVRVRAAPGDGGAVRQGAPAGPAGPAAGGARQTVPETDDSAGAVPAGARPGTSGAPTMAERAAYRVVQEALTNAAKHAPGAEVEVTVERGPHETVVTVVNGPAASDGPARRPLARTAAGPVAAPGRIRAHTRENPATTPSGTGAGTGTGLLGLRERAALAGGECVAGPYEGGFRVVARLPHAAAGGGEAAVFGDTGDGHAFARARRAARRRVVVPFAVAGAGAALFVAGAFGWYAYIKTHSVLTPAAYAGLRVGAPYAAVEPVLPDLTVTDPPADRAPVPPPPGAECRYYRATGELFVSVDHFRLCFRDGRLVAKHAVPRAGGPGAVQRKPAQQEAAQRKAAPQEVVQQEQKEWVR</sequence>
<dbReference type="InterPro" id="IPR011712">
    <property type="entry name" value="Sig_transdc_His_kin_sub3_dim/P"/>
</dbReference>
<feature type="compositionally biased region" description="Low complexity" evidence="9">
    <location>
        <begin position="355"/>
        <end position="372"/>
    </location>
</feature>
<comment type="catalytic activity">
    <reaction evidence="1">
        <text>ATP + protein L-histidine = ADP + protein N-phospho-L-histidine.</text>
        <dbReference type="EC" id="2.7.13.3"/>
    </reaction>
</comment>
<feature type="region of interest" description="Disordered" evidence="9">
    <location>
        <begin position="660"/>
        <end position="696"/>
    </location>
</feature>
<dbReference type="PANTHER" id="PTHR24421:SF10">
    <property type="entry name" value="NITRATE_NITRITE SENSOR PROTEIN NARQ"/>
    <property type="match status" value="1"/>
</dbReference>
<evidence type="ECO:0000256" key="5">
    <source>
        <dbReference type="ARBA" id="ARBA00022741"/>
    </source>
</evidence>